<comment type="caution">
    <text evidence="1">The sequence shown here is derived from an EMBL/GenBank/DDBJ whole genome shotgun (WGS) entry which is preliminary data.</text>
</comment>
<sequence length="135" mass="15567">MIISWITDTGACRLTSSSPHHLFLSVYKVLLHTTYEVNELHDNWGKFADGVFPSKQAMAVRWEVEAALETLSRKQIQFVLALTDEDTVIEEETRTLVTKPYMYECIHCQEKARAESIGRIKTAYFISQNVLYSDF</sequence>
<evidence type="ECO:0000313" key="1">
    <source>
        <dbReference type="EMBL" id="KAF9499020.1"/>
    </source>
</evidence>
<proteinExistence type="predicted"/>
<dbReference type="EMBL" id="MU154534">
    <property type="protein sequence ID" value="KAF9499020.1"/>
    <property type="molecule type" value="Genomic_DNA"/>
</dbReference>
<protein>
    <submittedName>
        <fullName evidence="1">Uncharacterized protein</fullName>
    </submittedName>
</protein>
<keyword evidence="2" id="KW-1185">Reference proteome</keyword>
<accession>A0A9P6A6B2</accession>
<dbReference type="OrthoDB" id="10375225at2759"/>
<gene>
    <name evidence="1" type="ORF">BDN71DRAFT_1587053</name>
</gene>
<dbReference type="AlphaFoldDB" id="A0A9P6A6B2"/>
<reference evidence="1" key="1">
    <citation type="submission" date="2020-11" db="EMBL/GenBank/DDBJ databases">
        <authorList>
            <consortium name="DOE Joint Genome Institute"/>
            <person name="Ahrendt S."/>
            <person name="Riley R."/>
            <person name="Andreopoulos W."/>
            <person name="Labutti K."/>
            <person name="Pangilinan J."/>
            <person name="Ruiz-Duenas F.J."/>
            <person name="Barrasa J.M."/>
            <person name="Sanchez-Garcia M."/>
            <person name="Camarero S."/>
            <person name="Miyauchi S."/>
            <person name="Serrano A."/>
            <person name="Linde D."/>
            <person name="Babiker R."/>
            <person name="Drula E."/>
            <person name="Ayuso-Fernandez I."/>
            <person name="Pacheco R."/>
            <person name="Padilla G."/>
            <person name="Ferreira P."/>
            <person name="Barriuso J."/>
            <person name="Kellner H."/>
            <person name="Castanera R."/>
            <person name="Alfaro M."/>
            <person name="Ramirez L."/>
            <person name="Pisabarro A.G."/>
            <person name="Kuo A."/>
            <person name="Tritt A."/>
            <person name="Lipzen A."/>
            <person name="He G."/>
            <person name="Yan M."/>
            <person name="Ng V."/>
            <person name="Cullen D."/>
            <person name="Martin F."/>
            <person name="Rosso M.-N."/>
            <person name="Henrissat B."/>
            <person name="Hibbett D."/>
            <person name="Martinez A.T."/>
            <person name="Grigoriev I.V."/>
        </authorList>
    </citation>
    <scope>NUCLEOTIDE SEQUENCE</scope>
    <source>
        <strain evidence="1">ATCC 90797</strain>
    </source>
</reference>
<organism evidence="1 2">
    <name type="scientific">Pleurotus eryngii</name>
    <name type="common">Boletus of the steppes</name>
    <dbReference type="NCBI Taxonomy" id="5323"/>
    <lineage>
        <taxon>Eukaryota</taxon>
        <taxon>Fungi</taxon>
        <taxon>Dikarya</taxon>
        <taxon>Basidiomycota</taxon>
        <taxon>Agaricomycotina</taxon>
        <taxon>Agaricomycetes</taxon>
        <taxon>Agaricomycetidae</taxon>
        <taxon>Agaricales</taxon>
        <taxon>Pleurotineae</taxon>
        <taxon>Pleurotaceae</taxon>
        <taxon>Pleurotus</taxon>
    </lineage>
</organism>
<name>A0A9P6A6B2_PLEER</name>
<evidence type="ECO:0000313" key="2">
    <source>
        <dbReference type="Proteomes" id="UP000807025"/>
    </source>
</evidence>
<dbReference type="Proteomes" id="UP000807025">
    <property type="component" value="Unassembled WGS sequence"/>
</dbReference>